<comment type="pathway">
    <text evidence="2">Protein modification; protein ubiquitination.</text>
</comment>
<evidence type="ECO:0000256" key="5">
    <source>
        <dbReference type="ARBA" id="ARBA00022771"/>
    </source>
</evidence>
<dbReference type="InterPro" id="IPR053238">
    <property type="entry name" value="RING-H2_zinc_finger"/>
</dbReference>
<comment type="similarity">
    <text evidence="8">Belongs to the RING-type zinc finger family. ATL subfamily.</text>
</comment>
<dbReference type="PANTHER" id="PTHR14155:SF583">
    <property type="entry name" value="RING-TYPE DOMAIN-CONTAINING PROTEIN"/>
    <property type="match status" value="1"/>
</dbReference>
<dbReference type="EMBL" id="JBBPBM010000006">
    <property type="protein sequence ID" value="KAK8579941.1"/>
    <property type="molecule type" value="Genomic_DNA"/>
</dbReference>
<dbReference type="SMART" id="SM00184">
    <property type="entry name" value="RING"/>
    <property type="match status" value="1"/>
</dbReference>
<dbReference type="InterPro" id="IPR013083">
    <property type="entry name" value="Znf_RING/FYVE/PHD"/>
</dbReference>
<feature type="transmembrane region" description="Helical" evidence="10">
    <location>
        <begin position="68"/>
        <end position="87"/>
    </location>
</feature>
<keyword evidence="10" id="KW-0812">Transmembrane</keyword>
<accession>A0ABR2FG71</accession>
<keyword evidence="5 9" id="KW-0863">Zinc-finger</keyword>
<dbReference type="CDD" id="cd16461">
    <property type="entry name" value="RING-H2_EL5-like"/>
    <property type="match status" value="1"/>
</dbReference>
<dbReference type="SUPFAM" id="SSF57850">
    <property type="entry name" value="RING/U-box"/>
    <property type="match status" value="1"/>
</dbReference>
<keyword evidence="7" id="KW-0862">Zinc</keyword>
<sequence>MNHKDRSRHFLGVFMQNYGFRWRCRGKASLLLLFLYFVVPLSTAKTQTIPAPRKPYRPGPVGSRFNPKLAILMVAVVACFLMGYFSVDIMQWAVRRIQRWNWDWDPFTDLMRRSRRLTRGLDSSVIESFPTFVYSTVKGHKLGKATLECAICLNEFEDDETLRLIPKCSHVFHPDCIDVWLSSHSTCPVCRANLVLKPGETVTSTTIPVSDAEIRSNDNNTGEETSGIEVVNQETDIESQEAILLITQNKPQRLSWLFPRSQSTGGNGERFTLRLPEEFMNNWRRVAFPEERSWRRGYRSRSSGMN</sequence>
<feature type="domain" description="RING-type" evidence="11">
    <location>
        <begin position="149"/>
        <end position="191"/>
    </location>
</feature>
<keyword evidence="13" id="KW-1185">Reference proteome</keyword>
<name>A0ABR2FG71_9ROSI</name>
<evidence type="ECO:0000259" key="11">
    <source>
        <dbReference type="PROSITE" id="PS50089"/>
    </source>
</evidence>
<keyword evidence="10" id="KW-1133">Transmembrane helix</keyword>
<comment type="caution">
    <text evidence="12">The sequence shown here is derived from an EMBL/GenBank/DDBJ whole genome shotgun (WGS) entry which is preliminary data.</text>
</comment>
<comment type="catalytic activity">
    <reaction evidence="1">
        <text>S-ubiquitinyl-[E2 ubiquitin-conjugating enzyme]-L-cysteine + [acceptor protein]-L-lysine = [E2 ubiquitin-conjugating enzyme]-L-cysteine + N(6)-ubiquitinyl-[acceptor protein]-L-lysine.</text>
        <dbReference type="EC" id="2.3.2.27"/>
    </reaction>
</comment>
<organism evidence="12 13">
    <name type="scientific">Hibiscus sabdariffa</name>
    <name type="common">roselle</name>
    <dbReference type="NCBI Taxonomy" id="183260"/>
    <lineage>
        <taxon>Eukaryota</taxon>
        <taxon>Viridiplantae</taxon>
        <taxon>Streptophyta</taxon>
        <taxon>Embryophyta</taxon>
        <taxon>Tracheophyta</taxon>
        <taxon>Spermatophyta</taxon>
        <taxon>Magnoliopsida</taxon>
        <taxon>eudicotyledons</taxon>
        <taxon>Gunneridae</taxon>
        <taxon>Pentapetalae</taxon>
        <taxon>rosids</taxon>
        <taxon>malvids</taxon>
        <taxon>Malvales</taxon>
        <taxon>Malvaceae</taxon>
        <taxon>Malvoideae</taxon>
        <taxon>Hibiscus</taxon>
    </lineage>
</organism>
<evidence type="ECO:0000256" key="9">
    <source>
        <dbReference type="PROSITE-ProRule" id="PRU00175"/>
    </source>
</evidence>
<evidence type="ECO:0000313" key="13">
    <source>
        <dbReference type="Proteomes" id="UP001472677"/>
    </source>
</evidence>
<evidence type="ECO:0000256" key="6">
    <source>
        <dbReference type="ARBA" id="ARBA00022786"/>
    </source>
</evidence>
<keyword evidence="6" id="KW-0833">Ubl conjugation pathway</keyword>
<evidence type="ECO:0000256" key="4">
    <source>
        <dbReference type="ARBA" id="ARBA00022723"/>
    </source>
</evidence>
<protein>
    <recommendedName>
        <fullName evidence="3">RING-type E3 ubiquitin transferase</fullName>
        <ecNumber evidence="3">2.3.2.27</ecNumber>
    </recommendedName>
</protein>
<dbReference type="PANTHER" id="PTHR14155">
    <property type="entry name" value="RING FINGER DOMAIN-CONTAINING"/>
    <property type="match status" value="1"/>
</dbReference>
<keyword evidence="4" id="KW-0479">Metal-binding</keyword>
<proteinExistence type="inferred from homology"/>
<keyword evidence="10" id="KW-0472">Membrane</keyword>
<gene>
    <name evidence="12" type="ORF">V6N12_070237</name>
</gene>
<dbReference type="Proteomes" id="UP001472677">
    <property type="component" value="Unassembled WGS sequence"/>
</dbReference>
<evidence type="ECO:0000256" key="2">
    <source>
        <dbReference type="ARBA" id="ARBA00004906"/>
    </source>
</evidence>
<dbReference type="Gene3D" id="3.30.40.10">
    <property type="entry name" value="Zinc/RING finger domain, C3HC4 (zinc finger)"/>
    <property type="match status" value="1"/>
</dbReference>
<reference evidence="12 13" key="1">
    <citation type="journal article" date="2024" name="G3 (Bethesda)">
        <title>Genome assembly of Hibiscus sabdariffa L. provides insights into metabolisms of medicinal natural products.</title>
        <authorList>
            <person name="Kim T."/>
        </authorList>
    </citation>
    <scope>NUCLEOTIDE SEQUENCE [LARGE SCALE GENOMIC DNA]</scope>
    <source>
        <strain evidence="12">TK-2024</strain>
        <tissue evidence="12">Old leaves</tissue>
    </source>
</reference>
<evidence type="ECO:0000313" key="12">
    <source>
        <dbReference type="EMBL" id="KAK8579941.1"/>
    </source>
</evidence>
<evidence type="ECO:0000256" key="10">
    <source>
        <dbReference type="SAM" id="Phobius"/>
    </source>
</evidence>
<dbReference type="PROSITE" id="PS50089">
    <property type="entry name" value="ZF_RING_2"/>
    <property type="match status" value="1"/>
</dbReference>
<dbReference type="EC" id="2.3.2.27" evidence="3"/>
<evidence type="ECO:0000256" key="7">
    <source>
        <dbReference type="ARBA" id="ARBA00022833"/>
    </source>
</evidence>
<evidence type="ECO:0000256" key="3">
    <source>
        <dbReference type="ARBA" id="ARBA00012483"/>
    </source>
</evidence>
<evidence type="ECO:0000256" key="1">
    <source>
        <dbReference type="ARBA" id="ARBA00000900"/>
    </source>
</evidence>
<dbReference type="InterPro" id="IPR001841">
    <property type="entry name" value="Znf_RING"/>
</dbReference>
<dbReference type="Pfam" id="PF13639">
    <property type="entry name" value="zf-RING_2"/>
    <property type="match status" value="1"/>
</dbReference>
<evidence type="ECO:0000256" key="8">
    <source>
        <dbReference type="ARBA" id="ARBA00024209"/>
    </source>
</evidence>